<keyword evidence="6 8" id="KW-1133">Transmembrane helix</keyword>
<dbReference type="PANTHER" id="PTHR30413">
    <property type="entry name" value="INNER MEMBRANE TRANSPORT PERMEASE"/>
    <property type="match status" value="1"/>
</dbReference>
<dbReference type="GO" id="GO:0043190">
    <property type="term" value="C:ATP-binding cassette (ABC) transporter complex"/>
    <property type="evidence" value="ECO:0007669"/>
    <property type="project" value="InterPro"/>
</dbReference>
<evidence type="ECO:0000313" key="10">
    <source>
        <dbReference type="EMBL" id="AKB41421.1"/>
    </source>
</evidence>
<name>A0A0E3LFV3_METMZ</name>
<feature type="transmembrane region" description="Helical" evidence="8">
    <location>
        <begin position="221"/>
        <end position="242"/>
    </location>
</feature>
<keyword evidence="7 8" id="KW-0472">Membrane</keyword>
<organism evidence="10 11">
    <name type="scientific">Methanosarcina mazei WWM610</name>
    <dbReference type="NCBI Taxonomy" id="1434117"/>
    <lineage>
        <taxon>Archaea</taxon>
        <taxon>Methanobacteriati</taxon>
        <taxon>Methanobacteriota</taxon>
        <taxon>Stenosarchaea group</taxon>
        <taxon>Methanomicrobia</taxon>
        <taxon>Methanosarcinales</taxon>
        <taxon>Methanosarcinaceae</taxon>
        <taxon>Methanosarcina</taxon>
    </lineage>
</organism>
<evidence type="ECO:0000256" key="8">
    <source>
        <dbReference type="SAM" id="Phobius"/>
    </source>
</evidence>
<dbReference type="HOGENOM" id="CLU_060703_2_0_2"/>
<evidence type="ECO:0000256" key="4">
    <source>
        <dbReference type="ARBA" id="ARBA00022519"/>
    </source>
</evidence>
<dbReference type="GO" id="GO:0140359">
    <property type="term" value="F:ABC-type transporter activity"/>
    <property type="evidence" value="ECO:0007669"/>
    <property type="project" value="InterPro"/>
</dbReference>
<evidence type="ECO:0000256" key="5">
    <source>
        <dbReference type="ARBA" id="ARBA00022692"/>
    </source>
</evidence>
<evidence type="ECO:0000256" key="7">
    <source>
        <dbReference type="ARBA" id="ARBA00023136"/>
    </source>
</evidence>
<evidence type="ECO:0000256" key="6">
    <source>
        <dbReference type="ARBA" id="ARBA00022989"/>
    </source>
</evidence>
<feature type="transmembrane region" description="Helical" evidence="8">
    <location>
        <begin position="26"/>
        <end position="47"/>
    </location>
</feature>
<keyword evidence="5 8" id="KW-0812">Transmembrane</keyword>
<evidence type="ECO:0000256" key="3">
    <source>
        <dbReference type="ARBA" id="ARBA00022475"/>
    </source>
</evidence>
<dbReference type="Proteomes" id="UP000033058">
    <property type="component" value="Chromosome"/>
</dbReference>
<proteinExistence type="predicted"/>
<sequence length="253" mass="29085">MYIFEYSELIRNLVISDLKVKYQSSFLGFAWSMLNPLLMMLVLYAVFQNIFKFEQEHFALYLLIGIIAWRFLSIGTMTAMGSIVGKPSLVTKIYIPREILTFSITMSAFISSILEFTVLIPLMLILGAPISITILLFPVVHALYFIIVYGLSLVLSALYVYFRDLNQIWDILLQIGFYVSPIIYPLTMVPEKYLLYYTLNPITRLIMMYRDILLFGNFPTVLDFLIVGGFGVVFLAFGSAVFKRLSLRFAEEV</sequence>
<comment type="subcellular location">
    <subcellularLocation>
        <location evidence="1">Cell inner membrane</location>
        <topology evidence="1">Multi-pass membrane protein</topology>
    </subcellularLocation>
</comment>
<accession>A0A0E3LFV3</accession>
<dbReference type="EMBL" id="CP009509">
    <property type="protein sequence ID" value="AKB41421.1"/>
    <property type="molecule type" value="Genomic_DNA"/>
</dbReference>
<dbReference type="Pfam" id="PF01061">
    <property type="entry name" value="ABC2_membrane"/>
    <property type="match status" value="1"/>
</dbReference>
<keyword evidence="3" id="KW-1003">Cell membrane</keyword>
<dbReference type="GO" id="GO:0015920">
    <property type="term" value="P:lipopolysaccharide transport"/>
    <property type="evidence" value="ECO:0007669"/>
    <property type="project" value="TreeGrafter"/>
</dbReference>
<dbReference type="PATRIC" id="fig|1434117.4.peg.3099"/>
<evidence type="ECO:0000256" key="2">
    <source>
        <dbReference type="ARBA" id="ARBA00022448"/>
    </source>
</evidence>
<evidence type="ECO:0000256" key="1">
    <source>
        <dbReference type="ARBA" id="ARBA00004429"/>
    </source>
</evidence>
<feature type="transmembrane region" description="Helical" evidence="8">
    <location>
        <begin position="134"/>
        <end position="162"/>
    </location>
</feature>
<dbReference type="GeneID" id="24852184"/>
<keyword evidence="2" id="KW-0813">Transport</keyword>
<dbReference type="InterPro" id="IPR047817">
    <property type="entry name" value="ABC2_TM_bact-type"/>
</dbReference>
<reference evidence="10 11" key="1">
    <citation type="submission" date="2014-07" db="EMBL/GenBank/DDBJ databases">
        <title>Methanogenic archaea and the global carbon cycle.</title>
        <authorList>
            <person name="Henriksen J.R."/>
            <person name="Luke J."/>
            <person name="Reinhart S."/>
            <person name="Benedict M.N."/>
            <person name="Youngblut N.D."/>
            <person name="Metcalf M.E."/>
            <person name="Whitaker R.J."/>
            <person name="Metcalf W.W."/>
        </authorList>
    </citation>
    <scope>NUCLEOTIDE SEQUENCE [LARGE SCALE GENOMIC DNA]</scope>
    <source>
        <strain evidence="10 11">WWM610</strain>
    </source>
</reference>
<keyword evidence="4" id="KW-0997">Cell inner membrane</keyword>
<dbReference type="PROSITE" id="PS51012">
    <property type="entry name" value="ABC_TM2"/>
    <property type="match status" value="1"/>
</dbReference>
<protein>
    <submittedName>
        <fullName evidence="10">O-antigen export system permease protein RfbD</fullName>
    </submittedName>
</protein>
<dbReference type="RefSeq" id="WP_011034146.1">
    <property type="nucleotide sequence ID" value="NZ_CP009509.1"/>
</dbReference>
<feature type="domain" description="ABC transmembrane type-2" evidence="9">
    <location>
        <begin position="27"/>
        <end position="245"/>
    </location>
</feature>
<evidence type="ECO:0000313" key="11">
    <source>
        <dbReference type="Proteomes" id="UP000033058"/>
    </source>
</evidence>
<dbReference type="InterPro" id="IPR000412">
    <property type="entry name" value="ABC_2_transport"/>
</dbReference>
<dbReference type="AlphaFoldDB" id="A0A0E3LFV3"/>
<dbReference type="PRINTS" id="PR00164">
    <property type="entry name" value="ABC2TRNSPORT"/>
</dbReference>
<feature type="transmembrane region" description="Helical" evidence="8">
    <location>
        <begin position="59"/>
        <end position="84"/>
    </location>
</feature>
<dbReference type="InterPro" id="IPR013525">
    <property type="entry name" value="ABC2_TM"/>
</dbReference>
<dbReference type="PANTHER" id="PTHR30413:SF8">
    <property type="entry name" value="TRANSPORT PERMEASE PROTEIN"/>
    <property type="match status" value="1"/>
</dbReference>
<feature type="transmembrane region" description="Helical" evidence="8">
    <location>
        <begin position="104"/>
        <end position="127"/>
    </location>
</feature>
<gene>
    <name evidence="10" type="ORF">MSMAW_2430</name>
</gene>
<evidence type="ECO:0000259" key="9">
    <source>
        <dbReference type="PROSITE" id="PS51012"/>
    </source>
</evidence>